<keyword evidence="12 15" id="KW-0089">Bile pigment</keyword>
<keyword evidence="7 15" id="KW-0605">Phycobilisome</keyword>
<evidence type="ECO:0000256" key="9">
    <source>
        <dbReference type="ARBA" id="ARBA00022991"/>
    </source>
</evidence>
<keyword evidence="9 15" id="KW-0157">Chromophore</keyword>
<comment type="similarity">
    <text evidence="2 15">Belongs to the phycobiliprotein family.</text>
</comment>
<evidence type="ECO:0000256" key="4">
    <source>
        <dbReference type="ARBA" id="ARBA00022481"/>
    </source>
</evidence>
<keyword evidence="5 15" id="KW-0602">Photosynthesis</keyword>
<dbReference type="OrthoDB" id="510030at2"/>
<evidence type="ECO:0000256" key="11">
    <source>
        <dbReference type="ARBA" id="ARBA00023136"/>
    </source>
</evidence>
<gene>
    <name evidence="16" type="ORF">BC008_14035</name>
    <name evidence="17" type="ORF">BC008_16035</name>
</gene>
<dbReference type="SUPFAM" id="SSF46458">
    <property type="entry name" value="Globin-like"/>
    <property type="match status" value="1"/>
</dbReference>
<evidence type="ECO:0000256" key="12">
    <source>
        <dbReference type="ARBA" id="ARBA00023307"/>
    </source>
</evidence>
<feature type="binding site" evidence="13">
    <location>
        <position position="71"/>
    </location>
    <ligand>
        <name>(2R,3E)-phycocyanobilin</name>
        <dbReference type="ChEBI" id="CHEBI:85275"/>
        <label>1</label>
    </ligand>
</feature>
<protein>
    <submittedName>
        <fullName evidence="17">Allophycocyanin</fullName>
    </submittedName>
</protein>
<accession>A0A0V7ZHW0</accession>
<keyword evidence="3 15" id="KW-0813">Transport</keyword>
<dbReference type="CDD" id="cd12125">
    <property type="entry name" value="APC_alpha"/>
    <property type="match status" value="1"/>
</dbReference>
<evidence type="ECO:0000313" key="18">
    <source>
        <dbReference type="Proteomes" id="UP000053372"/>
    </source>
</evidence>
<dbReference type="InterPro" id="IPR038719">
    <property type="entry name" value="Phycobilisome_asu/bsu_sf"/>
</dbReference>
<sequence>MSIITRSIAQADREARYLNAGELSAILDFYESGLSRIRLATILAENEQKIVEKASLRFWERCPDTPSNSGNKTYRASCLRDQSWYVRLITYSIVVGDVEPLAKIGTIGVKEMYESLEIPLPNLVEAIRSLKEASLELLSLKDVTEVAPYFDYLIQGLMA</sequence>
<evidence type="ECO:0000313" key="17">
    <source>
        <dbReference type="EMBL" id="KST64153.1"/>
    </source>
</evidence>
<dbReference type="InterPro" id="IPR009050">
    <property type="entry name" value="Globin-like_sf"/>
</dbReference>
<comment type="caution">
    <text evidence="17">The sequence shown here is derived from an EMBL/GenBank/DDBJ whole genome shotgun (WGS) entry which is preliminary data.</text>
</comment>
<keyword evidence="18" id="KW-1185">Reference proteome</keyword>
<comment type="subcellular location">
    <subcellularLocation>
        <location evidence="1 15">Cellular thylakoid membrane</location>
        <topology evidence="1 15">Peripheral membrane protein</topology>
        <orientation evidence="1 15">Cytoplasmic side</orientation>
    </subcellularLocation>
</comment>
<evidence type="ECO:0000256" key="15">
    <source>
        <dbReference type="RuleBase" id="RU004438"/>
    </source>
</evidence>
<evidence type="ECO:0000256" key="6">
    <source>
        <dbReference type="ARBA" id="ARBA00022549"/>
    </source>
</evidence>
<organism evidence="17 18">
    <name type="scientific">Mastigocoleus testarum BC008</name>
    <dbReference type="NCBI Taxonomy" id="371196"/>
    <lineage>
        <taxon>Bacteria</taxon>
        <taxon>Bacillati</taxon>
        <taxon>Cyanobacteriota</taxon>
        <taxon>Cyanophyceae</taxon>
        <taxon>Nostocales</taxon>
        <taxon>Hapalosiphonaceae</taxon>
        <taxon>Mastigocoleus</taxon>
    </lineage>
</organism>
<keyword evidence="4" id="KW-0488">Methylation</keyword>
<evidence type="ECO:0000313" key="16">
    <source>
        <dbReference type="EMBL" id="KST63579.1"/>
    </source>
</evidence>
<dbReference type="PANTHER" id="PTHR34011">
    <property type="entry name" value="PHYCOBILISOME 32.1 KDA LINKER POLYPEPTIDE, PHYCOCYANIN-ASSOCIATED, ROD 2-RELATED"/>
    <property type="match status" value="1"/>
</dbReference>
<evidence type="ECO:0000256" key="1">
    <source>
        <dbReference type="ARBA" id="ARBA00004445"/>
    </source>
</evidence>
<evidence type="ECO:0000256" key="10">
    <source>
        <dbReference type="ARBA" id="ARBA00023078"/>
    </source>
</evidence>
<dbReference type="Proteomes" id="UP000053372">
    <property type="component" value="Unassembled WGS sequence"/>
</dbReference>
<feature type="binding site" evidence="13">
    <location>
        <position position="78"/>
    </location>
    <ligand>
        <name>(2R,3E)-phycocyanobilin</name>
        <dbReference type="ChEBI" id="CHEBI:85275"/>
        <label>1</label>
    </ligand>
</feature>
<evidence type="ECO:0000256" key="2">
    <source>
        <dbReference type="ARBA" id="ARBA00008182"/>
    </source>
</evidence>
<keyword evidence="6" id="KW-0042">Antenna complex</keyword>
<keyword evidence="10 15" id="KW-0793">Thylakoid</keyword>
<name>A0A0V7ZHW0_9CYAN</name>
<evidence type="ECO:0000256" key="7">
    <source>
        <dbReference type="ARBA" id="ARBA00022738"/>
    </source>
</evidence>
<dbReference type="EMBL" id="LMTZ01000127">
    <property type="protein sequence ID" value="KST64153.1"/>
    <property type="molecule type" value="Genomic_DNA"/>
</dbReference>
<evidence type="ECO:0000256" key="3">
    <source>
        <dbReference type="ARBA" id="ARBA00022448"/>
    </source>
</evidence>
<dbReference type="InterPro" id="IPR012128">
    <property type="entry name" value="Phycobilisome_asu/bsu"/>
</dbReference>
<evidence type="ECO:0000256" key="5">
    <source>
        <dbReference type="ARBA" id="ARBA00022531"/>
    </source>
</evidence>
<dbReference type="Pfam" id="PF00502">
    <property type="entry name" value="Phycobilisome"/>
    <property type="match status" value="1"/>
</dbReference>
<keyword evidence="8 15" id="KW-0249">Electron transport</keyword>
<dbReference type="EMBL" id="LMTZ01000136">
    <property type="protein sequence ID" value="KST63579.1"/>
    <property type="molecule type" value="Genomic_DNA"/>
</dbReference>
<dbReference type="GO" id="GO:0015979">
    <property type="term" value="P:photosynthesis"/>
    <property type="evidence" value="ECO:0007669"/>
    <property type="project" value="UniProtKB-KW"/>
</dbReference>
<evidence type="ECO:0000256" key="8">
    <source>
        <dbReference type="ARBA" id="ARBA00022982"/>
    </source>
</evidence>
<dbReference type="PIRSF" id="PIRSF000081">
    <property type="entry name" value="Phycocyanin"/>
    <property type="match status" value="1"/>
</dbReference>
<dbReference type="GO" id="GO:0030089">
    <property type="term" value="C:phycobilisome"/>
    <property type="evidence" value="ECO:0007669"/>
    <property type="project" value="UniProtKB-KW"/>
</dbReference>
<dbReference type="GO" id="GO:0031676">
    <property type="term" value="C:plasma membrane-derived thylakoid membrane"/>
    <property type="evidence" value="ECO:0007669"/>
    <property type="project" value="UniProtKB-SubCell"/>
</dbReference>
<reference evidence="17 18" key="1">
    <citation type="journal article" date="2015" name="Genome Announc.">
        <title>Draft Genome of the Euendolithic (true boring) Cyanobacterium Mastigocoleus testarum strain BC008.</title>
        <authorList>
            <person name="Guida B.S."/>
            <person name="Garcia-Pichel F."/>
        </authorList>
    </citation>
    <scope>NUCLEOTIDE SEQUENCE [LARGE SCALE GENOMIC DNA]</scope>
    <source>
        <strain evidence="17 18">BC008</strain>
    </source>
</reference>
<proteinExistence type="inferred from homology"/>
<dbReference type="AlphaFoldDB" id="A0A0V7ZHW0"/>
<dbReference type="RefSeq" id="WP_027843158.1">
    <property type="nucleotide sequence ID" value="NZ_LMTZ01000127.1"/>
</dbReference>
<dbReference type="PANTHER" id="PTHR34011:SF2">
    <property type="entry name" value="ALLOPHYCOCYANIN ALPHA CHAIN"/>
    <property type="match status" value="1"/>
</dbReference>
<dbReference type="Gene3D" id="1.10.490.20">
    <property type="entry name" value="Phycocyanins"/>
    <property type="match status" value="1"/>
</dbReference>
<evidence type="ECO:0000256" key="13">
    <source>
        <dbReference type="PIRSR" id="PIRSR000081-1"/>
    </source>
</evidence>
<feature type="modified residue" description="N4-methylasparagine" evidence="14">
    <location>
        <position position="71"/>
    </location>
</feature>
<keyword evidence="11 15" id="KW-0472">Membrane</keyword>
<evidence type="ECO:0000256" key="14">
    <source>
        <dbReference type="PIRSR" id="PIRSR000081-2"/>
    </source>
</evidence>